<dbReference type="Gene3D" id="3.20.20.80">
    <property type="entry name" value="Glycosidases"/>
    <property type="match status" value="1"/>
</dbReference>
<comment type="catalytic activity">
    <reaction evidence="1">
        <text>Hydrolysis of terminal non-reducing N-acetyl-D-hexosamine residues in N-acetyl-beta-D-hexosaminides.</text>
        <dbReference type="EC" id="3.2.1.52"/>
    </reaction>
</comment>
<evidence type="ECO:0000256" key="5">
    <source>
        <dbReference type="ARBA" id="ARBA00023295"/>
    </source>
</evidence>
<dbReference type="InterPro" id="IPR029018">
    <property type="entry name" value="Hex-like_dom2"/>
</dbReference>
<dbReference type="PANTHER" id="PTHR22600">
    <property type="entry name" value="BETA-HEXOSAMINIDASE"/>
    <property type="match status" value="1"/>
</dbReference>
<accession>A0A7W0CNY0</accession>
<dbReference type="RefSeq" id="WP_181613300.1">
    <property type="nucleotide sequence ID" value="NZ_BAABAM010000004.1"/>
</dbReference>
<dbReference type="InterPro" id="IPR025705">
    <property type="entry name" value="Beta_hexosaminidase_sua/sub"/>
</dbReference>
<evidence type="ECO:0000259" key="9">
    <source>
        <dbReference type="Pfam" id="PF02838"/>
    </source>
</evidence>
<dbReference type="InterPro" id="IPR015882">
    <property type="entry name" value="HEX_bac_N"/>
</dbReference>
<comment type="caution">
    <text evidence="10">The sequence shown here is derived from an EMBL/GenBank/DDBJ whole genome shotgun (WGS) entry which is preliminary data.</text>
</comment>
<dbReference type="SUPFAM" id="SSF51445">
    <property type="entry name" value="(Trans)glycosidases"/>
    <property type="match status" value="1"/>
</dbReference>
<dbReference type="GO" id="GO:0004563">
    <property type="term" value="F:beta-N-acetylhexosaminidase activity"/>
    <property type="evidence" value="ECO:0007669"/>
    <property type="project" value="UniProtKB-EC"/>
</dbReference>
<evidence type="ECO:0000256" key="3">
    <source>
        <dbReference type="ARBA" id="ARBA00012663"/>
    </source>
</evidence>
<keyword evidence="4 10" id="KW-0378">Hydrolase</keyword>
<evidence type="ECO:0000313" key="11">
    <source>
        <dbReference type="Proteomes" id="UP000530928"/>
    </source>
</evidence>
<gene>
    <name evidence="10" type="ORF">HNR30_005914</name>
</gene>
<dbReference type="EC" id="3.2.1.52" evidence="3"/>
<evidence type="ECO:0000256" key="2">
    <source>
        <dbReference type="ARBA" id="ARBA00006285"/>
    </source>
</evidence>
<name>A0A7W0CNY0_9ACTN</name>
<comment type="similarity">
    <text evidence="2">Belongs to the glycosyl hydrolase 20 family.</text>
</comment>
<dbReference type="Proteomes" id="UP000530928">
    <property type="component" value="Unassembled WGS sequence"/>
</dbReference>
<dbReference type="GO" id="GO:0030203">
    <property type="term" value="P:glycosaminoglycan metabolic process"/>
    <property type="evidence" value="ECO:0007669"/>
    <property type="project" value="TreeGrafter"/>
</dbReference>
<feature type="domain" description="Glycoside hydrolase family 20 catalytic" evidence="8">
    <location>
        <begin position="125"/>
        <end position="278"/>
    </location>
</feature>
<evidence type="ECO:0000256" key="4">
    <source>
        <dbReference type="ARBA" id="ARBA00022801"/>
    </source>
</evidence>
<dbReference type="InterPro" id="IPR017853">
    <property type="entry name" value="GH"/>
</dbReference>
<dbReference type="GO" id="GO:0005975">
    <property type="term" value="P:carbohydrate metabolic process"/>
    <property type="evidence" value="ECO:0007669"/>
    <property type="project" value="InterPro"/>
</dbReference>
<feature type="active site" description="Proton donor" evidence="6">
    <location>
        <position position="277"/>
    </location>
</feature>
<evidence type="ECO:0000256" key="1">
    <source>
        <dbReference type="ARBA" id="ARBA00001231"/>
    </source>
</evidence>
<dbReference type="PANTHER" id="PTHR22600:SF57">
    <property type="entry name" value="BETA-N-ACETYLHEXOSAMINIDASE"/>
    <property type="match status" value="1"/>
</dbReference>
<organism evidence="10 11">
    <name type="scientific">Nonomuraea soli</name>
    <dbReference type="NCBI Taxonomy" id="1032476"/>
    <lineage>
        <taxon>Bacteria</taxon>
        <taxon>Bacillati</taxon>
        <taxon>Actinomycetota</taxon>
        <taxon>Actinomycetes</taxon>
        <taxon>Streptosporangiales</taxon>
        <taxon>Streptosporangiaceae</taxon>
        <taxon>Nonomuraea</taxon>
    </lineage>
</organism>
<feature type="region of interest" description="Disordered" evidence="7">
    <location>
        <begin position="1"/>
        <end position="20"/>
    </location>
</feature>
<evidence type="ECO:0000256" key="6">
    <source>
        <dbReference type="PIRSR" id="PIRSR625705-1"/>
    </source>
</evidence>
<dbReference type="PRINTS" id="PR00738">
    <property type="entry name" value="GLHYDRLASE20"/>
</dbReference>
<dbReference type="InterPro" id="IPR015883">
    <property type="entry name" value="Glyco_hydro_20_cat"/>
</dbReference>
<dbReference type="GO" id="GO:0016020">
    <property type="term" value="C:membrane"/>
    <property type="evidence" value="ECO:0007669"/>
    <property type="project" value="TreeGrafter"/>
</dbReference>
<feature type="domain" description="Glycoside hydrolase family 20 catalytic" evidence="8">
    <location>
        <begin position="283"/>
        <end position="467"/>
    </location>
</feature>
<evidence type="ECO:0000256" key="7">
    <source>
        <dbReference type="SAM" id="MobiDB-lite"/>
    </source>
</evidence>
<dbReference type="EMBL" id="JACDUR010000006">
    <property type="protein sequence ID" value="MBA2894542.1"/>
    <property type="molecule type" value="Genomic_DNA"/>
</dbReference>
<feature type="domain" description="Beta-hexosaminidase bacterial type N-terminal" evidence="9">
    <location>
        <begin position="2"/>
        <end position="122"/>
    </location>
</feature>
<evidence type="ECO:0000313" key="10">
    <source>
        <dbReference type="EMBL" id="MBA2894542.1"/>
    </source>
</evidence>
<dbReference type="Pfam" id="PF00728">
    <property type="entry name" value="Glyco_hydro_20"/>
    <property type="match status" value="2"/>
</dbReference>
<keyword evidence="5 10" id="KW-0326">Glycosidase</keyword>
<dbReference type="AlphaFoldDB" id="A0A7W0CNY0"/>
<sequence>MSLVPLPLLSTPRPGGSPPGEVIRISPDPVAGAAADLITKLYGTRTEITGDDPDLRFVRAPVDQPPPQGLDPLGQAEGYELVTGEHGGVTVTAPTPAGLFRGATTYAQLLAGGVPGIHVRDAPAYAWRGLSLDVVRRFFPVEQVKRVVDLLALYKFNVLHLHLSDSQAWRLEIPGMPELTDPAHWPGGAGSRNGEGRQHYTVADYQELVGYAAERFVTIVPELDMPGHTQAVLSAYPELGERPHPMLGHLDPARAMGFVEDVIAATPGRWLHLGGDEAFGMPHELYAAFMTEALARARKAGKRVVAWQEAARSGSLLPQDVVQCWVGRGDEFDAEKMREQVPEEYHPLLGVVAESFARSPQDTPDAVAQGAWILASPSSVLYLDRRYAEESADPAQNGERPGMPAYTLRSCRESFDWMPGTLEEIPEGARLAGVEAAVWCESVKGFDDLAFLLLPRLSAIAEKAWTAGPTTWDDYRDRVGSHPALWRALGWEAYFRSSDMNA</sequence>
<protein>
    <recommendedName>
        <fullName evidence="3">beta-N-acetylhexosaminidase</fullName>
        <ecNumber evidence="3">3.2.1.52</ecNumber>
    </recommendedName>
</protein>
<dbReference type="Gene3D" id="3.30.379.10">
    <property type="entry name" value="Chitobiase/beta-hexosaminidase domain 2-like"/>
    <property type="match status" value="1"/>
</dbReference>
<dbReference type="SUPFAM" id="SSF55545">
    <property type="entry name" value="beta-N-acetylhexosaminidase-like domain"/>
    <property type="match status" value="1"/>
</dbReference>
<reference evidence="10 11" key="1">
    <citation type="submission" date="2020-07" db="EMBL/GenBank/DDBJ databases">
        <title>Genomic Encyclopedia of Type Strains, Phase IV (KMG-IV): sequencing the most valuable type-strain genomes for metagenomic binning, comparative biology and taxonomic classification.</title>
        <authorList>
            <person name="Goeker M."/>
        </authorList>
    </citation>
    <scope>NUCLEOTIDE SEQUENCE [LARGE SCALE GENOMIC DNA]</scope>
    <source>
        <strain evidence="10 11">DSM 45533</strain>
    </source>
</reference>
<keyword evidence="11" id="KW-1185">Reference proteome</keyword>
<proteinExistence type="inferred from homology"/>
<evidence type="ECO:0000259" key="8">
    <source>
        <dbReference type="Pfam" id="PF00728"/>
    </source>
</evidence>
<dbReference type="Pfam" id="PF02838">
    <property type="entry name" value="Glyco_hydro_20b"/>
    <property type="match status" value="1"/>
</dbReference>